<feature type="domain" description="SHSP" evidence="6">
    <location>
        <begin position="166"/>
        <end position="272"/>
    </location>
</feature>
<dbReference type="Pfam" id="PF00011">
    <property type="entry name" value="HSP20"/>
    <property type="match status" value="1"/>
</dbReference>
<evidence type="ECO:0000313" key="8">
    <source>
        <dbReference type="Proteomes" id="UP000230069"/>
    </source>
</evidence>
<accession>A0A2G5CSX5</accession>
<dbReference type="EMBL" id="KZ305055">
    <property type="protein sequence ID" value="PIA34300.1"/>
    <property type="molecule type" value="Genomic_DNA"/>
</dbReference>
<dbReference type="AlphaFoldDB" id="A0A2G5CSX5"/>
<comment type="similarity">
    <text evidence="3 4">Belongs to the small heat shock protein (HSP20) family.</text>
</comment>
<reference evidence="7 8" key="1">
    <citation type="submission" date="2017-09" db="EMBL/GenBank/DDBJ databases">
        <title>WGS assembly of Aquilegia coerulea Goldsmith.</title>
        <authorList>
            <person name="Hodges S."/>
            <person name="Kramer E."/>
            <person name="Nordborg M."/>
            <person name="Tomkins J."/>
            <person name="Borevitz J."/>
            <person name="Derieg N."/>
            <person name="Yan J."/>
            <person name="Mihaltcheva S."/>
            <person name="Hayes R.D."/>
            <person name="Rokhsar D."/>
        </authorList>
    </citation>
    <scope>NUCLEOTIDE SEQUENCE [LARGE SCALE GENOMIC DNA]</scope>
    <source>
        <strain evidence="8">cv. Goldsmith</strain>
    </source>
</reference>
<proteinExistence type="inferred from homology"/>
<gene>
    <name evidence="7" type="ORF">AQUCO_03800115v1</name>
</gene>
<evidence type="ECO:0000259" key="6">
    <source>
        <dbReference type="PROSITE" id="PS01031"/>
    </source>
</evidence>
<keyword evidence="8" id="KW-1185">Reference proteome</keyword>
<dbReference type="InterPro" id="IPR008978">
    <property type="entry name" value="HSP20-like_chaperone"/>
</dbReference>
<organism evidence="7 8">
    <name type="scientific">Aquilegia coerulea</name>
    <name type="common">Rocky mountain columbine</name>
    <dbReference type="NCBI Taxonomy" id="218851"/>
    <lineage>
        <taxon>Eukaryota</taxon>
        <taxon>Viridiplantae</taxon>
        <taxon>Streptophyta</taxon>
        <taxon>Embryophyta</taxon>
        <taxon>Tracheophyta</taxon>
        <taxon>Spermatophyta</taxon>
        <taxon>Magnoliopsida</taxon>
        <taxon>Ranunculales</taxon>
        <taxon>Ranunculaceae</taxon>
        <taxon>Thalictroideae</taxon>
        <taxon>Aquilegia</taxon>
    </lineage>
</organism>
<feature type="compositionally biased region" description="Polar residues" evidence="5">
    <location>
        <begin position="70"/>
        <end position="98"/>
    </location>
</feature>
<keyword evidence="2" id="KW-0346">Stress response</keyword>
<dbReference type="InterPro" id="IPR002068">
    <property type="entry name" value="A-crystallin/Hsp20_dom"/>
</dbReference>
<evidence type="ECO:0000256" key="2">
    <source>
        <dbReference type="ARBA" id="ARBA00023016"/>
    </source>
</evidence>
<protein>
    <recommendedName>
        <fullName evidence="6">SHSP domain-containing protein</fullName>
    </recommendedName>
</protein>
<keyword evidence="1" id="KW-0809">Transit peptide</keyword>
<feature type="compositionally biased region" description="Acidic residues" evidence="5">
    <location>
        <begin position="99"/>
        <end position="111"/>
    </location>
</feature>
<evidence type="ECO:0000256" key="4">
    <source>
        <dbReference type="RuleBase" id="RU003616"/>
    </source>
</evidence>
<dbReference type="OrthoDB" id="690411at2759"/>
<dbReference type="SUPFAM" id="SSF49764">
    <property type="entry name" value="HSP20-like chaperones"/>
    <property type="match status" value="1"/>
</dbReference>
<dbReference type="Proteomes" id="UP000230069">
    <property type="component" value="Unassembled WGS sequence"/>
</dbReference>
<evidence type="ECO:0000256" key="5">
    <source>
        <dbReference type="SAM" id="MobiDB-lite"/>
    </source>
</evidence>
<dbReference type="PANTHER" id="PTHR46991">
    <property type="entry name" value="23.5 KDA HEAT SHOCK PROTEIN, MITOCHONDRIAL"/>
    <property type="match status" value="1"/>
</dbReference>
<dbReference type="InterPro" id="IPR044656">
    <property type="entry name" value="HSP14.7/HSP23.5/HSP23.6-like"/>
</dbReference>
<dbReference type="PANTHER" id="PTHR46991:SF11">
    <property type="entry name" value="SMALL HEAT SHOCK PROTEIN HSPF"/>
    <property type="match status" value="1"/>
</dbReference>
<dbReference type="Gene3D" id="2.60.40.790">
    <property type="match status" value="1"/>
</dbReference>
<name>A0A2G5CSX5_AQUCA</name>
<feature type="region of interest" description="Disordered" evidence="5">
    <location>
        <begin position="1"/>
        <end position="111"/>
    </location>
</feature>
<evidence type="ECO:0000256" key="3">
    <source>
        <dbReference type="PROSITE-ProRule" id="PRU00285"/>
    </source>
</evidence>
<dbReference type="InParanoid" id="A0A2G5CSX5"/>
<sequence>MLKSFTISKKPMAEPSGVVTSFPPTPSLGSSFVILSAPPNAPKRNNGNGNGTTSGGVSHKLRVASPKPTAHSSSVNKITTTARRQLKNLTDSLTSDTTGADEDEDSDDEYDERGLDVVSKIMKYVNQLVEKPDVKSPGMVKAYDDDEPSDEMARQYMKYNMDLLMGKIGGEKSGNYVKKDDGAMYVRTEMPGLSKEDVTVTVQKNMLVIIGEEKKAAGDDEKGLKYNGSVKLETELYKIGEIKAEMKNGVLMVVVPKLKEEERKDIIHVKVD</sequence>
<dbReference type="PROSITE" id="PS01031">
    <property type="entry name" value="SHSP"/>
    <property type="match status" value="1"/>
</dbReference>
<evidence type="ECO:0000313" key="7">
    <source>
        <dbReference type="EMBL" id="PIA34300.1"/>
    </source>
</evidence>
<dbReference type="CDD" id="cd06464">
    <property type="entry name" value="ACD_sHsps-like"/>
    <property type="match status" value="1"/>
</dbReference>
<evidence type="ECO:0000256" key="1">
    <source>
        <dbReference type="ARBA" id="ARBA00022946"/>
    </source>
</evidence>